<dbReference type="EMBL" id="AMGY01000010">
    <property type="protein sequence ID" value="EXJ77378.1"/>
    <property type="molecule type" value="Genomic_DNA"/>
</dbReference>
<dbReference type="OrthoDB" id="2590867at2759"/>
<name>W9XAZ1_9EURO</name>
<feature type="compositionally biased region" description="Gly residues" evidence="1">
    <location>
        <begin position="48"/>
        <end position="60"/>
    </location>
</feature>
<dbReference type="eggNOG" id="ENOG502S5EQ">
    <property type="taxonomic scope" value="Eukaryota"/>
</dbReference>
<evidence type="ECO:0000256" key="1">
    <source>
        <dbReference type="SAM" id="MobiDB-lite"/>
    </source>
</evidence>
<evidence type="ECO:0008006" key="4">
    <source>
        <dbReference type="Google" id="ProtNLM"/>
    </source>
</evidence>
<feature type="compositionally biased region" description="Polar residues" evidence="1">
    <location>
        <begin position="67"/>
        <end position="83"/>
    </location>
</feature>
<reference evidence="2 3" key="1">
    <citation type="submission" date="2013-03" db="EMBL/GenBank/DDBJ databases">
        <title>The Genome Sequence of Capronia epimyces CBS 606.96.</title>
        <authorList>
            <consortium name="The Broad Institute Genomics Platform"/>
            <person name="Cuomo C."/>
            <person name="de Hoog S."/>
            <person name="Gorbushina A."/>
            <person name="Walker B."/>
            <person name="Young S.K."/>
            <person name="Zeng Q."/>
            <person name="Gargeya S."/>
            <person name="Fitzgerald M."/>
            <person name="Haas B."/>
            <person name="Abouelleil A."/>
            <person name="Allen A.W."/>
            <person name="Alvarado L."/>
            <person name="Arachchi H.M."/>
            <person name="Berlin A.M."/>
            <person name="Chapman S.B."/>
            <person name="Gainer-Dewar J."/>
            <person name="Goldberg J."/>
            <person name="Griggs A."/>
            <person name="Gujja S."/>
            <person name="Hansen M."/>
            <person name="Howarth C."/>
            <person name="Imamovic A."/>
            <person name="Ireland A."/>
            <person name="Larimer J."/>
            <person name="McCowan C."/>
            <person name="Murphy C."/>
            <person name="Pearson M."/>
            <person name="Poon T.W."/>
            <person name="Priest M."/>
            <person name="Roberts A."/>
            <person name="Saif S."/>
            <person name="Shea T."/>
            <person name="Sisk P."/>
            <person name="Sykes S."/>
            <person name="Wortman J."/>
            <person name="Nusbaum C."/>
            <person name="Birren B."/>
        </authorList>
    </citation>
    <scope>NUCLEOTIDE SEQUENCE [LARGE SCALE GENOMIC DNA]</scope>
    <source>
        <strain evidence="2 3">CBS 606.96</strain>
    </source>
</reference>
<comment type="caution">
    <text evidence="2">The sequence shown here is derived from an EMBL/GenBank/DDBJ whole genome shotgun (WGS) entry which is preliminary data.</text>
</comment>
<dbReference type="GeneID" id="19173688"/>
<proteinExistence type="predicted"/>
<feature type="compositionally biased region" description="Polar residues" evidence="1">
    <location>
        <begin position="111"/>
        <end position="122"/>
    </location>
</feature>
<dbReference type="RefSeq" id="XP_007737888.1">
    <property type="nucleotide sequence ID" value="XM_007739698.1"/>
</dbReference>
<feature type="compositionally biased region" description="Basic and acidic residues" evidence="1">
    <location>
        <begin position="212"/>
        <end position="224"/>
    </location>
</feature>
<accession>W9XAZ1</accession>
<feature type="compositionally biased region" description="Basic and acidic residues" evidence="1">
    <location>
        <begin position="158"/>
        <end position="170"/>
    </location>
</feature>
<dbReference type="AlphaFoldDB" id="W9XAZ1"/>
<dbReference type="PANTHER" id="PTHR39606:SF1">
    <property type="entry name" value="CELL SURFACE PROTEIN"/>
    <property type="match status" value="1"/>
</dbReference>
<protein>
    <recommendedName>
        <fullName evidence="4">Cell surface protein</fullName>
    </recommendedName>
</protein>
<feature type="compositionally biased region" description="Basic and acidic residues" evidence="1">
    <location>
        <begin position="86"/>
        <end position="98"/>
    </location>
</feature>
<feature type="region of interest" description="Disordered" evidence="1">
    <location>
        <begin position="11"/>
        <end position="243"/>
    </location>
</feature>
<dbReference type="Proteomes" id="UP000019478">
    <property type="component" value="Unassembled WGS sequence"/>
</dbReference>
<feature type="compositionally biased region" description="Low complexity" evidence="1">
    <location>
        <begin position="22"/>
        <end position="35"/>
    </location>
</feature>
<sequence>MSGLVNKAKEVLTGNKTHETTTGHTTSTHGHSGTTAHDASTLNTTHGGHTGHTGHTGGHTTGEYGHGQNTATTTTGPHSSNVANKLDPRVDSDADHRNNPTSGVGGYGGQTHASSGYGQTHAGSGYGQTHAGSGYGQTSSTGGTATAGPHSSNLANKLDPRVDSDADHRNNPTSGVGGYGGQTHASSGYAPTSSTSGTATAGPHSSNLANKLDPRVDSDADHRNNHGTRGGYGETQGSYGRPL</sequence>
<organism evidence="2 3">
    <name type="scientific">Capronia epimyces CBS 606.96</name>
    <dbReference type="NCBI Taxonomy" id="1182542"/>
    <lineage>
        <taxon>Eukaryota</taxon>
        <taxon>Fungi</taxon>
        <taxon>Dikarya</taxon>
        <taxon>Ascomycota</taxon>
        <taxon>Pezizomycotina</taxon>
        <taxon>Eurotiomycetes</taxon>
        <taxon>Chaetothyriomycetidae</taxon>
        <taxon>Chaetothyriales</taxon>
        <taxon>Herpotrichiellaceae</taxon>
        <taxon>Capronia</taxon>
    </lineage>
</organism>
<dbReference type="PANTHER" id="PTHR39606">
    <property type="entry name" value="SURFACE PROTEIN, PUTATIVE-RELATED"/>
    <property type="match status" value="1"/>
</dbReference>
<evidence type="ECO:0000313" key="2">
    <source>
        <dbReference type="EMBL" id="EXJ77378.1"/>
    </source>
</evidence>
<dbReference type="STRING" id="1182542.W9XAZ1"/>
<feature type="compositionally biased region" description="Low complexity" evidence="1">
    <location>
        <begin position="185"/>
        <end position="206"/>
    </location>
</feature>
<keyword evidence="3" id="KW-1185">Reference proteome</keyword>
<dbReference type="HOGENOM" id="CLU_037529_0_0_1"/>
<feature type="compositionally biased region" description="Low complexity" evidence="1">
    <location>
        <begin position="136"/>
        <end position="148"/>
    </location>
</feature>
<evidence type="ECO:0000313" key="3">
    <source>
        <dbReference type="Proteomes" id="UP000019478"/>
    </source>
</evidence>
<gene>
    <name evidence="2" type="ORF">A1O3_09604</name>
</gene>